<evidence type="ECO:0000313" key="1">
    <source>
        <dbReference type="EMBL" id="ECT9335107.1"/>
    </source>
</evidence>
<reference evidence="1" key="1">
    <citation type="submission" date="2018-07" db="EMBL/GenBank/DDBJ databases">
        <authorList>
            <consortium name="PulseNet: The National Subtyping Network for Foodborne Disease Surveillance"/>
            <person name="Tarr C.L."/>
            <person name="Trees E."/>
            <person name="Katz L.S."/>
            <person name="Carleton-Romer H.A."/>
            <person name="Stroika S."/>
            <person name="Kucerova Z."/>
            <person name="Roache K.F."/>
            <person name="Sabol A.L."/>
            <person name="Besser J."/>
            <person name="Gerner-Smidt P."/>
        </authorList>
    </citation>
    <scope>NUCLEOTIDE SEQUENCE</scope>
    <source>
        <strain evidence="1">2015AM-0391</strain>
    </source>
</reference>
<name>A0A5I1MD88_SALET</name>
<dbReference type="EMBL" id="AAKOIS010000001">
    <property type="protein sequence ID" value="ECT9335107.1"/>
    <property type="molecule type" value="Genomic_DNA"/>
</dbReference>
<gene>
    <name evidence="1" type="ORF">CG757_00405</name>
</gene>
<sequence>MNSVLIGFVLLFSPCGKDACEWVPVKERIYPTRHGCQQVADELKKHRPHYEFSCGEVYRGKKYREPETK</sequence>
<protein>
    <recommendedName>
        <fullName evidence="2">DUF1482 family protein</fullName>
    </recommendedName>
</protein>
<dbReference type="AlphaFoldDB" id="A0A5I1MD88"/>
<accession>A0A5I1MD88</accession>
<organism evidence="1">
    <name type="scientific">Salmonella enterica subsp. enterica serovar Cotham</name>
    <dbReference type="NCBI Taxonomy" id="2572724"/>
    <lineage>
        <taxon>Bacteria</taxon>
        <taxon>Pseudomonadati</taxon>
        <taxon>Pseudomonadota</taxon>
        <taxon>Gammaproteobacteria</taxon>
        <taxon>Enterobacterales</taxon>
        <taxon>Enterobacteriaceae</taxon>
        <taxon>Salmonella</taxon>
    </lineage>
</organism>
<proteinExistence type="predicted"/>
<comment type="caution">
    <text evidence="1">The sequence shown here is derived from an EMBL/GenBank/DDBJ whole genome shotgun (WGS) entry which is preliminary data.</text>
</comment>
<evidence type="ECO:0008006" key="2">
    <source>
        <dbReference type="Google" id="ProtNLM"/>
    </source>
</evidence>